<evidence type="ECO:0000256" key="1">
    <source>
        <dbReference type="SAM" id="MobiDB-lite"/>
    </source>
</evidence>
<evidence type="ECO:0000313" key="2">
    <source>
        <dbReference type="EMBL" id="KAK2551991.1"/>
    </source>
</evidence>
<dbReference type="AlphaFoldDB" id="A0AAD9Q030"/>
<reference evidence="2" key="1">
    <citation type="journal article" date="2023" name="G3 (Bethesda)">
        <title>Whole genome assembly and annotation of the endangered Caribbean coral Acropora cervicornis.</title>
        <authorList>
            <person name="Selwyn J.D."/>
            <person name="Vollmer S.V."/>
        </authorList>
    </citation>
    <scope>NUCLEOTIDE SEQUENCE</scope>
    <source>
        <strain evidence="2">K2</strain>
    </source>
</reference>
<sequence length="214" mass="24400">MTPPGKKGTPFHKPLLLPRQRSRVQFLYQRMSTSQSQKTLTFPWDQLTFFASHIPYSFVHEKREVMPVPVSGPNLASKLPSINREFTDYMSAFTKMPMSQARTSVIQTVAKTQNIFILVRNSNMDGDMYNGFLFNRRYQTRETNAHQSGPSRLIIYPGYQQFHPINVSTSHDESPARSESPSGSSGSGSEHVSKRWEATLVKILISAYKDNHEI</sequence>
<evidence type="ECO:0000313" key="3">
    <source>
        <dbReference type="Proteomes" id="UP001249851"/>
    </source>
</evidence>
<keyword evidence="3" id="KW-1185">Reference proteome</keyword>
<reference evidence="2" key="2">
    <citation type="journal article" date="2023" name="Science">
        <title>Genomic signatures of disease resistance in endangered staghorn corals.</title>
        <authorList>
            <person name="Vollmer S.V."/>
            <person name="Selwyn J.D."/>
            <person name="Despard B.A."/>
            <person name="Roesel C.L."/>
        </authorList>
    </citation>
    <scope>NUCLEOTIDE SEQUENCE</scope>
    <source>
        <strain evidence="2">K2</strain>
    </source>
</reference>
<protein>
    <submittedName>
        <fullName evidence="2">Uncharacterized protein</fullName>
    </submittedName>
</protein>
<dbReference type="EMBL" id="JARQWQ010000091">
    <property type="protein sequence ID" value="KAK2551991.1"/>
    <property type="molecule type" value="Genomic_DNA"/>
</dbReference>
<gene>
    <name evidence="2" type="ORF">P5673_026997</name>
</gene>
<accession>A0AAD9Q030</accession>
<feature type="compositionally biased region" description="Low complexity" evidence="1">
    <location>
        <begin position="177"/>
        <end position="190"/>
    </location>
</feature>
<comment type="caution">
    <text evidence="2">The sequence shown here is derived from an EMBL/GenBank/DDBJ whole genome shotgun (WGS) entry which is preliminary data.</text>
</comment>
<feature type="region of interest" description="Disordered" evidence="1">
    <location>
        <begin position="166"/>
        <end position="191"/>
    </location>
</feature>
<name>A0AAD9Q030_ACRCE</name>
<dbReference type="Proteomes" id="UP001249851">
    <property type="component" value="Unassembled WGS sequence"/>
</dbReference>
<organism evidence="2 3">
    <name type="scientific">Acropora cervicornis</name>
    <name type="common">Staghorn coral</name>
    <dbReference type="NCBI Taxonomy" id="6130"/>
    <lineage>
        <taxon>Eukaryota</taxon>
        <taxon>Metazoa</taxon>
        <taxon>Cnidaria</taxon>
        <taxon>Anthozoa</taxon>
        <taxon>Hexacorallia</taxon>
        <taxon>Scleractinia</taxon>
        <taxon>Astrocoeniina</taxon>
        <taxon>Acroporidae</taxon>
        <taxon>Acropora</taxon>
    </lineage>
</organism>
<proteinExistence type="predicted"/>